<dbReference type="InterPro" id="IPR013154">
    <property type="entry name" value="ADH-like_N"/>
</dbReference>
<dbReference type="InterPro" id="IPR020843">
    <property type="entry name" value="ER"/>
</dbReference>
<protein>
    <recommendedName>
        <fullName evidence="1">Enoyl reductase (ER) domain-containing protein</fullName>
    </recommendedName>
</protein>
<dbReference type="Pfam" id="PF13602">
    <property type="entry name" value="ADH_zinc_N_2"/>
    <property type="match status" value="1"/>
</dbReference>
<organism evidence="2 3">
    <name type="scientific">Kiloniella spongiae</name>
    <dbReference type="NCBI Taxonomy" id="1489064"/>
    <lineage>
        <taxon>Bacteria</taxon>
        <taxon>Pseudomonadati</taxon>
        <taxon>Pseudomonadota</taxon>
        <taxon>Alphaproteobacteria</taxon>
        <taxon>Rhodospirillales</taxon>
        <taxon>Kiloniellaceae</taxon>
        <taxon>Kiloniella</taxon>
    </lineage>
</organism>
<dbReference type="SUPFAM" id="SSF51735">
    <property type="entry name" value="NAD(P)-binding Rossmann-fold domains"/>
    <property type="match status" value="1"/>
</dbReference>
<evidence type="ECO:0000313" key="2">
    <source>
        <dbReference type="EMBL" id="KLN59908.1"/>
    </source>
</evidence>
<accession>A0A0H2MC59</accession>
<comment type="caution">
    <text evidence="2">The sequence shown here is derived from an EMBL/GenBank/DDBJ whole genome shotgun (WGS) entry which is preliminary data.</text>
</comment>
<dbReference type="Pfam" id="PF08240">
    <property type="entry name" value="ADH_N"/>
    <property type="match status" value="1"/>
</dbReference>
<dbReference type="EMBL" id="LAQL01000009">
    <property type="protein sequence ID" value="KLN59908.1"/>
    <property type="molecule type" value="Genomic_DNA"/>
</dbReference>
<dbReference type="InterPro" id="IPR011032">
    <property type="entry name" value="GroES-like_sf"/>
</dbReference>
<dbReference type="AlphaFoldDB" id="A0A0H2MC59"/>
<dbReference type="CDD" id="cd05289">
    <property type="entry name" value="MDR_like_2"/>
    <property type="match status" value="1"/>
</dbReference>
<keyword evidence="3" id="KW-1185">Reference proteome</keyword>
<dbReference type="Gene3D" id="3.40.50.720">
    <property type="entry name" value="NAD(P)-binding Rossmann-like Domain"/>
    <property type="match status" value="1"/>
</dbReference>
<dbReference type="PANTHER" id="PTHR44013:SF1">
    <property type="entry name" value="ZINC-TYPE ALCOHOL DEHYDROGENASE-LIKE PROTEIN C16A3.02C"/>
    <property type="match status" value="1"/>
</dbReference>
<dbReference type="SMART" id="SM00829">
    <property type="entry name" value="PKS_ER"/>
    <property type="match status" value="1"/>
</dbReference>
<dbReference type="SUPFAM" id="SSF50129">
    <property type="entry name" value="GroES-like"/>
    <property type="match status" value="1"/>
</dbReference>
<dbReference type="OrthoDB" id="9792321at2"/>
<evidence type="ECO:0000313" key="3">
    <source>
        <dbReference type="Proteomes" id="UP000035444"/>
    </source>
</evidence>
<name>A0A0H2MC59_9PROT</name>
<dbReference type="Gene3D" id="3.90.180.10">
    <property type="entry name" value="Medium-chain alcohol dehydrogenases, catalytic domain"/>
    <property type="match status" value="1"/>
</dbReference>
<gene>
    <name evidence="2" type="ORF">WH96_14320</name>
</gene>
<dbReference type="Proteomes" id="UP000035444">
    <property type="component" value="Unassembled WGS sequence"/>
</dbReference>
<evidence type="ECO:0000259" key="1">
    <source>
        <dbReference type="SMART" id="SM00829"/>
    </source>
</evidence>
<dbReference type="RefSeq" id="WP_047764897.1">
    <property type="nucleotide sequence ID" value="NZ_LAQL01000009.1"/>
</dbReference>
<dbReference type="InterPro" id="IPR052733">
    <property type="entry name" value="Chloroplast_QOR"/>
</dbReference>
<reference evidence="2 3" key="1">
    <citation type="submission" date="2015-03" db="EMBL/GenBank/DDBJ databases">
        <title>Genome Sequence of Kiloniella spongiae MEBiC09566, isolated from a marine sponge.</title>
        <authorList>
            <person name="Shao Z."/>
            <person name="Wang L."/>
            <person name="Li X."/>
        </authorList>
    </citation>
    <scope>NUCLEOTIDE SEQUENCE [LARGE SCALE GENOMIC DNA]</scope>
    <source>
        <strain evidence="2 3">MEBiC09566</strain>
    </source>
</reference>
<feature type="domain" description="Enoyl reductase (ER)" evidence="1">
    <location>
        <begin position="7"/>
        <end position="304"/>
    </location>
</feature>
<dbReference type="PANTHER" id="PTHR44013">
    <property type="entry name" value="ZINC-TYPE ALCOHOL DEHYDROGENASE-LIKE PROTEIN C16A3.02C"/>
    <property type="match status" value="1"/>
</dbReference>
<sequence length="306" mass="33678">MKGLIVKEKTIIFNSDLEKPKPGKGEVLIKVHSASLNPYDLESAAGIYDDYFKEYGFHHPVQTGLEFAGTVETEGEKFSIGEPVYGYAHLITGCKTHAEYITLPEAYISTIPSGLSFEEAAALPIGVLTSLSIYEDLAPQASDLKVLIIGASGGVGVYATQLAKQRGHHITALVGKGHRDFLKELGANITHEYTEKPLSDLDGNYDLILDFSTRFTLSDCRSLLSTSGKFMPALPDDHNGGTSEDKQVAYLMVMHGDTKRLKSIEPLLTSKALRPVIEEVYSFDKYNQALTHLQKRGKRGRIILSW</sequence>
<dbReference type="STRING" id="1489064.WH96_14320"/>
<dbReference type="InterPro" id="IPR036291">
    <property type="entry name" value="NAD(P)-bd_dom_sf"/>
</dbReference>
<dbReference type="GO" id="GO:0016491">
    <property type="term" value="F:oxidoreductase activity"/>
    <property type="evidence" value="ECO:0007669"/>
    <property type="project" value="InterPro"/>
</dbReference>
<proteinExistence type="predicted"/>